<feature type="transmembrane region" description="Helical" evidence="4">
    <location>
        <begin position="390"/>
        <end position="409"/>
    </location>
</feature>
<comment type="similarity">
    <text evidence="1">Belongs to the GerABKA family.</text>
</comment>
<feature type="transmembrane region" description="Helical" evidence="4">
    <location>
        <begin position="452"/>
        <end position="476"/>
    </location>
</feature>
<dbReference type="PANTHER" id="PTHR22550:SF5">
    <property type="entry name" value="LEUCINE ZIPPER PROTEIN 4"/>
    <property type="match status" value="1"/>
</dbReference>
<gene>
    <name evidence="5" type="ORF">Q5761_07245</name>
</gene>
<dbReference type="PIRSF" id="PIRSF005690">
    <property type="entry name" value="GerBA"/>
    <property type="match status" value="1"/>
</dbReference>
<evidence type="ECO:0000256" key="2">
    <source>
        <dbReference type="ARBA" id="ARBA00023136"/>
    </source>
</evidence>
<evidence type="ECO:0000256" key="1">
    <source>
        <dbReference type="ARBA" id="ARBA00005278"/>
    </source>
</evidence>
<dbReference type="RefSeq" id="WP_318750041.1">
    <property type="nucleotide sequence ID" value="NZ_CP132508.1"/>
</dbReference>
<proteinExistence type="inferred from homology"/>
<name>A0ABZ0QL81_9FIRM</name>
<keyword evidence="6" id="KW-1185">Reference proteome</keyword>
<keyword evidence="4" id="KW-0812">Transmembrane</keyword>
<evidence type="ECO:0000313" key="5">
    <source>
        <dbReference type="EMBL" id="WPD18186.1"/>
    </source>
</evidence>
<evidence type="ECO:0000256" key="4">
    <source>
        <dbReference type="SAM" id="Phobius"/>
    </source>
</evidence>
<dbReference type="InterPro" id="IPR050768">
    <property type="entry name" value="UPF0353/GerABKA_families"/>
</dbReference>
<keyword evidence="3" id="KW-0175">Coiled coil</keyword>
<accession>A0ABZ0QL81</accession>
<evidence type="ECO:0000313" key="6">
    <source>
        <dbReference type="Proteomes" id="UP001304683"/>
    </source>
</evidence>
<dbReference type="EMBL" id="CP132508">
    <property type="protein sequence ID" value="WPD18186.1"/>
    <property type="molecule type" value="Genomic_DNA"/>
</dbReference>
<organism evidence="5 6">
    <name type="scientific">Thermaerobacter composti</name>
    <dbReference type="NCBI Taxonomy" id="554949"/>
    <lineage>
        <taxon>Bacteria</taxon>
        <taxon>Bacillati</taxon>
        <taxon>Bacillota</taxon>
        <taxon>Clostridia</taxon>
        <taxon>Eubacteriales</taxon>
        <taxon>Clostridiales Family XVII. Incertae Sedis</taxon>
        <taxon>Thermaerobacter</taxon>
    </lineage>
</organism>
<dbReference type="PANTHER" id="PTHR22550">
    <property type="entry name" value="SPORE GERMINATION PROTEIN"/>
    <property type="match status" value="1"/>
</dbReference>
<dbReference type="Pfam" id="PF03323">
    <property type="entry name" value="GerA"/>
    <property type="match status" value="1"/>
</dbReference>
<feature type="transmembrane region" description="Helical" evidence="4">
    <location>
        <begin position="325"/>
        <end position="344"/>
    </location>
</feature>
<feature type="transmembrane region" description="Helical" evidence="4">
    <location>
        <begin position="356"/>
        <end position="378"/>
    </location>
</feature>
<dbReference type="InterPro" id="IPR004995">
    <property type="entry name" value="Spore_Ger"/>
</dbReference>
<feature type="coiled-coil region" evidence="3">
    <location>
        <begin position="7"/>
        <end position="34"/>
    </location>
</feature>
<evidence type="ECO:0000256" key="3">
    <source>
        <dbReference type="SAM" id="Coils"/>
    </source>
</evidence>
<keyword evidence="2 4" id="KW-0472">Membrane</keyword>
<keyword evidence="4" id="KW-1133">Transmembrane helix</keyword>
<reference evidence="5 6" key="1">
    <citation type="submission" date="2023-08" db="EMBL/GenBank/DDBJ databases">
        <title>Genome sequence of Thermaerobacter compostii strain Ins1, a spore-forming filamentous bacterium isolated from a deep geothermal reservoir.</title>
        <authorList>
            <person name="Bregnard D."/>
            <person name="Gonzalez D."/>
            <person name="Junier P."/>
        </authorList>
    </citation>
    <scope>NUCLEOTIDE SEQUENCE [LARGE SCALE GENOMIC DNA]</scope>
    <source>
        <strain evidence="5 6">Ins1</strain>
    </source>
</reference>
<dbReference type="Proteomes" id="UP001304683">
    <property type="component" value="Chromosome"/>
</dbReference>
<feature type="transmembrane region" description="Helical" evidence="4">
    <location>
        <begin position="421"/>
        <end position="445"/>
    </location>
</feature>
<protein>
    <submittedName>
        <fullName evidence="5">Spore germination protein</fullName>
    </submittedName>
</protein>
<sequence>MTEARRRAQVAQQVQELERLSSALAERLGDLVQELRSSARAGMTGGFTGSVAVDVERLRAALYHTADLNVRFFRRRGRQVAALLFLEPLVDTQRLKGLVEDLDQYLRQGPRKVAPDPTWWRFSDEAEALPGLDETVTRLLTGHAVLCLEGFAQVWVFEVRLFRQRAVEEPAAERLVRGPRDGFVENTEVNVGLVRQRLVTPKLVVRVYRLGDVARTRVSLLYLEGIAPVPLIAEVERRLARVRSDSLLDTGQLEQWLEDRPHSPFPQLMETERPDRVVANLLAGRFALFVDGSPFALVGPALFNQLYQSPEDYYQRWLISTLIRLIRLLAMALALLMPALYIAFVSFHPEMIPTPLAVLLAAMRGGVPFPAIGEALLLETAVEILREASIRLPGPIGPAISIVGGLIIGEMTVSAGLVSPAMVIVVAVTTIGSFAAPTYSAAIALRILRYPLMLAASVFGLYGVVIGLLLIVVHLADLESFGIPYLYPYTPPRSLRELRDTLIRAPLPAVQRGEGATRP</sequence>